<protein>
    <submittedName>
        <fullName evidence="2">Uncharacterized protein LOC115884428 isoform X1</fullName>
    </submittedName>
</protein>
<sequence>MNTCKTCNKSFTKKQMEDHLASNSHISMVKKMFCHFCSLQFRSASEYSIHQTESTQHQIKIIERKTDHPLFKIKPDNLIEEVDLELKKIAYYLYYSSAFPYEVSLEYLKCYHKKISSKNNWGHIEVGILISSLLRIFREDLKNLKSDEGANRTRIELLTKIVAFTVLIRKMCYNAKEEDWIRENLLKAVTTWNKHLDEVIQENGLV</sequence>
<proteinExistence type="predicted"/>
<dbReference type="Proteomes" id="UP000504635">
    <property type="component" value="Unplaced"/>
</dbReference>
<organism evidence="1 2">
    <name type="scientific">Sitophilus oryzae</name>
    <name type="common">Rice weevil</name>
    <name type="synonym">Curculio oryzae</name>
    <dbReference type="NCBI Taxonomy" id="7048"/>
    <lineage>
        <taxon>Eukaryota</taxon>
        <taxon>Metazoa</taxon>
        <taxon>Ecdysozoa</taxon>
        <taxon>Arthropoda</taxon>
        <taxon>Hexapoda</taxon>
        <taxon>Insecta</taxon>
        <taxon>Pterygota</taxon>
        <taxon>Neoptera</taxon>
        <taxon>Endopterygota</taxon>
        <taxon>Coleoptera</taxon>
        <taxon>Polyphaga</taxon>
        <taxon>Cucujiformia</taxon>
        <taxon>Curculionidae</taxon>
        <taxon>Dryophthorinae</taxon>
        <taxon>Sitophilus</taxon>
    </lineage>
</organism>
<dbReference type="InParanoid" id="A0A6J2Y701"/>
<dbReference type="AlphaFoldDB" id="A0A6J2Y701"/>
<name>A0A6J2Y701_SITOR</name>
<gene>
    <name evidence="2" type="primary">LOC115884428</name>
</gene>
<accession>A0A6J2Y701</accession>
<dbReference type="KEGG" id="soy:115884428"/>
<dbReference type="RefSeq" id="XP_030758854.1">
    <property type="nucleotide sequence ID" value="XM_030902994.1"/>
</dbReference>
<evidence type="ECO:0000313" key="2">
    <source>
        <dbReference type="RefSeq" id="XP_030758854.1"/>
    </source>
</evidence>
<dbReference type="GeneID" id="115884428"/>
<keyword evidence="1" id="KW-1185">Reference proteome</keyword>
<reference evidence="2" key="1">
    <citation type="submission" date="2025-08" db="UniProtKB">
        <authorList>
            <consortium name="RefSeq"/>
        </authorList>
    </citation>
    <scope>IDENTIFICATION</scope>
    <source>
        <tissue evidence="2">Gonads</tissue>
    </source>
</reference>
<evidence type="ECO:0000313" key="1">
    <source>
        <dbReference type="Proteomes" id="UP000504635"/>
    </source>
</evidence>